<evidence type="ECO:0000313" key="5">
    <source>
        <dbReference type="EMBL" id="CAD9589792.1"/>
    </source>
</evidence>
<evidence type="ECO:0000256" key="1">
    <source>
        <dbReference type="ARBA" id="ARBA00022737"/>
    </source>
</evidence>
<dbReference type="SMART" id="SM00248">
    <property type="entry name" value="ANK"/>
    <property type="match status" value="2"/>
</dbReference>
<evidence type="ECO:0008006" key="6">
    <source>
        <dbReference type="Google" id="ProtNLM"/>
    </source>
</evidence>
<proteinExistence type="predicted"/>
<evidence type="ECO:0000256" key="4">
    <source>
        <dbReference type="SAM" id="MobiDB-lite"/>
    </source>
</evidence>
<dbReference type="GO" id="GO:0004842">
    <property type="term" value="F:ubiquitin-protein transferase activity"/>
    <property type="evidence" value="ECO:0007669"/>
    <property type="project" value="TreeGrafter"/>
</dbReference>
<organism evidence="5">
    <name type="scientific">Skeletonema marinoi</name>
    <dbReference type="NCBI Taxonomy" id="267567"/>
    <lineage>
        <taxon>Eukaryota</taxon>
        <taxon>Sar</taxon>
        <taxon>Stramenopiles</taxon>
        <taxon>Ochrophyta</taxon>
        <taxon>Bacillariophyta</taxon>
        <taxon>Coscinodiscophyceae</taxon>
        <taxon>Thalassiosirophycidae</taxon>
        <taxon>Thalassiosirales</taxon>
        <taxon>Skeletonemataceae</taxon>
        <taxon>Skeletonema</taxon>
        <taxon>Skeletonema marinoi-dohrnii complex</taxon>
    </lineage>
</organism>
<dbReference type="PANTHER" id="PTHR24171:SF8">
    <property type="entry name" value="BRCA1-ASSOCIATED RING DOMAIN PROTEIN 1"/>
    <property type="match status" value="1"/>
</dbReference>
<evidence type="ECO:0000256" key="2">
    <source>
        <dbReference type="ARBA" id="ARBA00023043"/>
    </source>
</evidence>
<protein>
    <recommendedName>
        <fullName evidence="6">Ankyrin</fullName>
    </recommendedName>
</protein>
<feature type="compositionally biased region" description="Acidic residues" evidence="4">
    <location>
        <begin position="130"/>
        <end position="142"/>
    </location>
</feature>
<dbReference type="PANTHER" id="PTHR24171">
    <property type="entry name" value="ANKYRIN REPEAT DOMAIN-CONTAINING PROTEIN 39-RELATED"/>
    <property type="match status" value="1"/>
</dbReference>
<sequence>MSFGGFQAGSSQSAEIDESTPWVAAGDGNLALLQESIAKLGLAPNAADSNGFTFLHAACGYAREDVIQWLLGLNKDVTIIDVNARDGDGDTPLHHCDDVNSAKLLIEGGADFRLQNSEGLTALGVKEEELKEGDDEDDDEDEDRQKLKELVEYLKSIQG</sequence>
<keyword evidence="1" id="KW-0677">Repeat</keyword>
<feature type="region of interest" description="Disordered" evidence="4">
    <location>
        <begin position="124"/>
        <end position="144"/>
    </location>
</feature>
<dbReference type="Gene3D" id="1.25.40.20">
    <property type="entry name" value="Ankyrin repeat-containing domain"/>
    <property type="match status" value="1"/>
</dbReference>
<dbReference type="AlphaFoldDB" id="A0A7S2PD05"/>
<dbReference type="SUPFAM" id="SSF48403">
    <property type="entry name" value="Ankyrin repeat"/>
    <property type="match status" value="1"/>
</dbReference>
<feature type="repeat" description="ANK" evidence="3">
    <location>
        <begin position="50"/>
        <end position="82"/>
    </location>
</feature>
<gene>
    <name evidence="5" type="ORF">SMAR0320_LOCUS6539</name>
</gene>
<keyword evidence="2 3" id="KW-0040">ANK repeat</keyword>
<dbReference type="InterPro" id="IPR036770">
    <property type="entry name" value="Ankyrin_rpt-contain_sf"/>
</dbReference>
<dbReference type="InterPro" id="IPR002110">
    <property type="entry name" value="Ankyrin_rpt"/>
</dbReference>
<name>A0A7S2PD05_9STRA</name>
<accession>A0A7S2PD05</accession>
<evidence type="ECO:0000256" key="3">
    <source>
        <dbReference type="PROSITE-ProRule" id="PRU00023"/>
    </source>
</evidence>
<dbReference type="EMBL" id="HBGZ01009099">
    <property type="protein sequence ID" value="CAD9589792.1"/>
    <property type="molecule type" value="Transcribed_RNA"/>
</dbReference>
<dbReference type="Pfam" id="PF12796">
    <property type="entry name" value="Ank_2"/>
    <property type="match status" value="1"/>
</dbReference>
<dbReference type="GO" id="GO:0085020">
    <property type="term" value="P:protein K6-linked ubiquitination"/>
    <property type="evidence" value="ECO:0007669"/>
    <property type="project" value="TreeGrafter"/>
</dbReference>
<reference evidence="5" key="1">
    <citation type="submission" date="2021-01" db="EMBL/GenBank/DDBJ databases">
        <authorList>
            <person name="Corre E."/>
            <person name="Pelletier E."/>
            <person name="Niang G."/>
            <person name="Scheremetjew M."/>
            <person name="Finn R."/>
            <person name="Kale V."/>
            <person name="Holt S."/>
            <person name="Cochrane G."/>
            <person name="Meng A."/>
            <person name="Brown T."/>
            <person name="Cohen L."/>
        </authorList>
    </citation>
    <scope>NUCLEOTIDE SEQUENCE</scope>
    <source>
        <strain evidence="5">SM1012Den-03</strain>
    </source>
</reference>
<dbReference type="PROSITE" id="PS50088">
    <property type="entry name" value="ANK_REPEAT"/>
    <property type="match status" value="1"/>
</dbReference>